<feature type="compositionally biased region" description="Basic and acidic residues" evidence="1">
    <location>
        <begin position="434"/>
        <end position="445"/>
    </location>
</feature>
<keyword evidence="4" id="KW-1185">Reference proteome</keyword>
<sequence length="1268" mass="144094">MKFSRLMLMVVITVNSICLGFEEIPPMKSIQKNVLDGELFSSSSPLLKPCITTRKKHHLQVSTKKFQNKEGSNTLTIAPRKFKKQNVEKNIYLEVKFGRSRPSSDTLLPVPHKTTSSCAGQSSGNPAQSSLASKICNFCGASSSEAARKDLKNSQTIQNPAQDGLLVGNVIISHQHFKRKQKKKKRRIFRTDTNFHDAKPFFTHDPYHLTNTGMPPHDRQNFYPYNTYNVPYWGVSTGAALQYPHQVVFWPSFIDYTLYIPVIWSPSNGYVSSYTPLYRYPGTYESFADGGPINDVNPELRQHPSVSASRNTEFAYAYTPTQTTSVNSSLDPRASSFHPSYQLSSQVGREGDSSIQEQNKEVDCSTDGTAVPDIGHSTIQNIAGQSHHVSFPICFSNHNKAMENAEGASHLLSKSDHQTITKPAFIPRLVTHRDGKFHQSKKPTEGNEEQLIGNHLHPSEPTQTSQEESSHEVDVLRSAETYQKTPEDHPGSPLSWMFRTPETTTHNKSPLEGHWEHLDEHFPPLPIRVSAENSGINLHMRHAGHNTQSIGSVSGVAPSKKKIQTTVEWSSMSPPIKSDGQTKAVVLSKMSDGNPLSEVESQSHVPLKTQKRYEEVSQDLRNVAGFEKMKTRTSSAPSYAQPPKGRDPTQWQKTRSEVDSIMSERNSKTTQEALDEAKDLTSFRLEKDSIVHENLTGVKHSETQSLLGEPEFLDPISEDRKGKKFDKGAEVDSGIGVDNSSLQRKKNPTKVDLDELVFATSDMIPQDQNPPKSVHQRKLHSKSSQRRKMTKQRKVPICTNESPELPSTGKGYLFMNSLKFMSSSFLTYFLSFSSHLADLVKKFTPSPRSIFCDAEGKNKYSGFLKGWVSKYNKLPTENSKEDFLSQASTATNELKIVDTVKHHETWRKAGLNVQVMDTLYRTLQIKNKEKFLPLHITTEDHKTLRSERLHFELGLQWIQSRMKTSKTEFNRRKNVLALQCTQYEIVNKWPNIRDGIIPEYKTFLQDIIRLGELWPTFSDLNPKTITSSKRKLDAIIEDPAGEKFLKDVLDSDYEPRICVLRYMLDRPSLPIWWKKTDLQEARQQGVSVEKILFIGDQLSFGNPNDTGFLSGEIAFITTASLYAYFASWKPENSISPPVSWSESPEKAWLQKHPQLYQLYQQQMKLLILEYDKFELAKEALKLNHSNLSPNQWWTLGDELLWKDQELPEDKMKNIGKQMNLKQIQDLTPKKLKVTLSNNLLYELGSNDVKKAREYFEIRALWNVQAHQM</sequence>
<feature type="region of interest" description="Disordered" evidence="1">
    <location>
        <begin position="434"/>
        <end position="475"/>
    </location>
</feature>
<feature type="region of interest" description="Disordered" evidence="1">
    <location>
        <begin position="629"/>
        <end position="655"/>
    </location>
</feature>
<keyword evidence="2" id="KW-0732">Signal</keyword>
<feature type="signal peptide" evidence="2">
    <location>
        <begin position="1"/>
        <end position="20"/>
    </location>
</feature>
<accession>A0A9P6TDS1</accession>
<evidence type="ECO:0000256" key="1">
    <source>
        <dbReference type="SAM" id="MobiDB-lite"/>
    </source>
</evidence>
<feature type="region of interest" description="Disordered" evidence="1">
    <location>
        <begin position="762"/>
        <end position="802"/>
    </location>
</feature>
<protein>
    <submittedName>
        <fullName evidence="3">Uncharacterized protein</fullName>
    </submittedName>
</protein>
<comment type="caution">
    <text evidence="3">The sequence shown here is derived from an EMBL/GenBank/DDBJ whole genome shotgun (WGS) entry which is preliminary data.</text>
</comment>
<evidence type="ECO:0000313" key="4">
    <source>
        <dbReference type="Proteomes" id="UP000886653"/>
    </source>
</evidence>
<feature type="chain" id="PRO_5040497748" evidence="2">
    <location>
        <begin position="21"/>
        <end position="1268"/>
    </location>
</feature>
<evidence type="ECO:0000256" key="2">
    <source>
        <dbReference type="SAM" id="SignalP"/>
    </source>
</evidence>
<dbReference type="EMBL" id="MU167234">
    <property type="protein sequence ID" value="KAG0148731.1"/>
    <property type="molecule type" value="Genomic_DNA"/>
</dbReference>
<feature type="compositionally biased region" description="Basic residues" evidence="1">
    <location>
        <begin position="774"/>
        <end position="794"/>
    </location>
</feature>
<name>A0A9P6TDS1_9BASI</name>
<proteinExistence type="predicted"/>
<dbReference type="AlphaFoldDB" id="A0A9P6TDS1"/>
<gene>
    <name evidence="3" type="ORF">CROQUDRAFT_90004</name>
</gene>
<dbReference type="Proteomes" id="UP000886653">
    <property type="component" value="Unassembled WGS sequence"/>
</dbReference>
<evidence type="ECO:0000313" key="3">
    <source>
        <dbReference type="EMBL" id="KAG0148731.1"/>
    </source>
</evidence>
<reference evidence="3" key="1">
    <citation type="submission" date="2013-11" db="EMBL/GenBank/DDBJ databases">
        <title>Genome sequence of the fusiform rust pathogen reveals effectors for host alternation and coevolution with pine.</title>
        <authorList>
            <consortium name="DOE Joint Genome Institute"/>
            <person name="Smith K."/>
            <person name="Pendleton A."/>
            <person name="Kubisiak T."/>
            <person name="Anderson C."/>
            <person name="Salamov A."/>
            <person name="Aerts A."/>
            <person name="Riley R."/>
            <person name="Clum A."/>
            <person name="Lindquist E."/>
            <person name="Ence D."/>
            <person name="Campbell M."/>
            <person name="Kronenberg Z."/>
            <person name="Feau N."/>
            <person name="Dhillon B."/>
            <person name="Hamelin R."/>
            <person name="Burleigh J."/>
            <person name="Smith J."/>
            <person name="Yandell M."/>
            <person name="Nelson C."/>
            <person name="Grigoriev I."/>
            <person name="Davis J."/>
        </authorList>
    </citation>
    <scope>NUCLEOTIDE SEQUENCE</scope>
    <source>
        <strain evidence="3">G11</strain>
    </source>
</reference>
<organism evidence="3 4">
    <name type="scientific">Cronartium quercuum f. sp. fusiforme G11</name>
    <dbReference type="NCBI Taxonomy" id="708437"/>
    <lineage>
        <taxon>Eukaryota</taxon>
        <taxon>Fungi</taxon>
        <taxon>Dikarya</taxon>
        <taxon>Basidiomycota</taxon>
        <taxon>Pucciniomycotina</taxon>
        <taxon>Pucciniomycetes</taxon>
        <taxon>Pucciniales</taxon>
        <taxon>Coleosporiaceae</taxon>
        <taxon>Cronartium</taxon>
    </lineage>
</organism>